<protein>
    <submittedName>
        <fullName evidence="2">Uncharacterized protein</fullName>
    </submittedName>
</protein>
<dbReference type="AlphaFoldDB" id="A0A8S3VEV0"/>
<keyword evidence="1" id="KW-1133">Transmembrane helix</keyword>
<dbReference type="EMBL" id="CAJPWZ010003284">
    <property type="protein sequence ID" value="CAG2255782.1"/>
    <property type="molecule type" value="Genomic_DNA"/>
</dbReference>
<evidence type="ECO:0000313" key="3">
    <source>
        <dbReference type="Proteomes" id="UP000683360"/>
    </source>
</evidence>
<evidence type="ECO:0000256" key="1">
    <source>
        <dbReference type="SAM" id="Phobius"/>
    </source>
</evidence>
<comment type="caution">
    <text evidence="2">The sequence shown here is derived from an EMBL/GenBank/DDBJ whole genome shotgun (WGS) entry which is preliminary data.</text>
</comment>
<dbReference type="Proteomes" id="UP000683360">
    <property type="component" value="Unassembled WGS sequence"/>
</dbReference>
<accession>A0A8S3VEV0</accession>
<reference evidence="2" key="1">
    <citation type="submission" date="2021-03" db="EMBL/GenBank/DDBJ databases">
        <authorList>
            <person name="Bekaert M."/>
        </authorList>
    </citation>
    <scope>NUCLEOTIDE SEQUENCE</scope>
</reference>
<gene>
    <name evidence="2" type="ORF">MEDL_67161</name>
</gene>
<proteinExistence type="predicted"/>
<keyword evidence="1" id="KW-0472">Membrane</keyword>
<keyword evidence="1" id="KW-0812">Transmembrane</keyword>
<keyword evidence="3" id="KW-1185">Reference proteome</keyword>
<feature type="transmembrane region" description="Helical" evidence="1">
    <location>
        <begin position="181"/>
        <end position="203"/>
    </location>
</feature>
<organism evidence="2 3">
    <name type="scientific">Mytilus edulis</name>
    <name type="common">Blue mussel</name>
    <dbReference type="NCBI Taxonomy" id="6550"/>
    <lineage>
        <taxon>Eukaryota</taxon>
        <taxon>Metazoa</taxon>
        <taxon>Spiralia</taxon>
        <taxon>Lophotrochozoa</taxon>
        <taxon>Mollusca</taxon>
        <taxon>Bivalvia</taxon>
        <taxon>Autobranchia</taxon>
        <taxon>Pteriomorphia</taxon>
        <taxon>Mytilida</taxon>
        <taxon>Mytiloidea</taxon>
        <taxon>Mytilidae</taxon>
        <taxon>Mytilinae</taxon>
        <taxon>Mytilus</taxon>
    </lineage>
</organism>
<name>A0A8S3VEV0_MYTED</name>
<sequence>MRHIANCTSDVSSCKKKKRHELELIDGSLFLPTFDAEVVEINHSTALKFKCTLFKRPVDSLLHFLVNRKSIVVMYFSNEKCFTKGTECKTDICDCSYNDYSFTWFYPVNSSIIGSAFGIVIKIATEENNKLMKLTLSGIYGKSGFIVNPSTYEEVDFSIETNLDNTNPNEEYEHLKLQNRILIGSITAVVCIVVVVVIVVFLLKQKSKNEPNESDRLILFKNRHDS</sequence>
<dbReference type="OrthoDB" id="6194957at2759"/>
<evidence type="ECO:0000313" key="2">
    <source>
        <dbReference type="EMBL" id="CAG2255782.1"/>
    </source>
</evidence>